<comment type="similarity">
    <text evidence="1">Belongs to the outer membrane factor (OMF) (TC 1.B.17) family.</text>
</comment>
<protein>
    <submittedName>
        <fullName evidence="4">Outer membrane efflux protein</fullName>
    </submittedName>
</protein>
<reference evidence="4 6" key="2">
    <citation type="submission" date="2018-06" db="EMBL/GenBank/DDBJ databases">
        <authorList>
            <consortium name="Pathogen Informatics"/>
            <person name="Doyle S."/>
        </authorList>
    </citation>
    <scope>NUCLEOTIDE SEQUENCE [LARGE SCALE GENOMIC DNA]</scope>
    <source>
        <strain evidence="4 6">NCTC12388</strain>
    </source>
</reference>
<evidence type="ECO:0000313" key="3">
    <source>
        <dbReference type="EMBL" id="KTD13610.1"/>
    </source>
</evidence>
<dbReference type="PANTHER" id="PTHR30203">
    <property type="entry name" value="OUTER MEMBRANE CATION EFFLUX PROTEIN"/>
    <property type="match status" value="1"/>
</dbReference>
<feature type="chain" id="PRO_5016754934" evidence="2">
    <location>
        <begin position="24"/>
        <end position="479"/>
    </location>
</feature>
<accession>A0A378JH64</accession>
<evidence type="ECO:0000313" key="4">
    <source>
        <dbReference type="EMBL" id="STX46207.1"/>
    </source>
</evidence>
<dbReference type="PROSITE" id="PS51257">
    <property type="entry name" value="PROKAR_LIPOPROTEIN"/>
    <property type="match status" value="1"/>
</dbReference>
<dbReference type="PANTHER" id="PTHR30203:SF30">
    <property type="entry name" value="OUTER MEMBRANE PROTEIN-RELATED"/>
    <property type="match status" value="1"/>
</dbReference>
<keyword evidence="5" id="KW-1185">Reference proteome</keyword>
<evidence type="ECO:0000256" key="1">
    <source>
        <dbReference type="ARBA" id="ARBA00007613"/>
    </source>
</evidence>
<reference evidence="3 5" key="1">
    <citation type="submission" date="2015-11" db="EMBL/GenBank/DDBJ databases">
        <title>Genomic analysis of 38 Legionella species identifies large and diverse effector repertoires.</title>
        <authorList>
            <person name="Burstein D."/>
            <person name="Amaro F."/>
            <person name="Zusman T."/>
            <person name="Lifshitz Z."/>
            <person name="Cohen O."/>
            <person name="Gilbert J.A."/>
            <person name="Pupko T."/>
            <person name="Shuman H.A."/>
            <person name="Segal G."/>
        </authorList>
    </citation>
    <scope>NUCLEOTIDE SEQUENCE [LARGE SCALE GENOMIC DNA]</scope>
    <source>
        <strain evidence="3 5">Lyon 8420412</strain>
    </source>
</reference>
<dbReference type="Gene3D" id="1.20.1600.10">
    <property type="entry name" value="Outer membrane efflux proteins (OEP)"/>
    <property type="match status" value="1"/>
</dbReference>
<proteinExistence type="inferred from homology"/>
<dbReference type="AlphaFoldDB" id="A0A378JH64"/>
<dbReference type="STRING" id="45066.Lgra_0902"/>
<keyword evidence="2" id="KW-0732">Signal</keyword>
<evidence type="ECO:0000256" key="2">
    <source>
        <dbReference type="SAM" id="SignalP"/>
    </source>
</evidence>
<feature type="signal peptide" evidence="2">
    <location>
        <begin position="1"/>
        <end position="23"/>
    </location>
</feature>
<dbReference type="InterPro" id="IPR010131">
    <property type="entry name" value="MdtP/NodT-like"/>
</dbReference>
<dbReference type="OrthoDB" id="9770517at2"/>
<organism evidence="4 6">
    <name type="scientific">Legionella gratiana</name>
    <dbReference type="NCBI Taxonomy" id="45066"/>
    <lineage>
        <taxon>Bacteria</taxon>
        <taxon>Pseudomonadati</taxon>
        <taxon>Pseudomonadota</taxon>
        <taxon>Gammaproteobacteria</taxon>
        <taxon>Legionellales</taxon>
        <taxon>Legionellaceae</taxon>
        <taxon>Legionella</taxon>
    </lineage>
</organism>
<dbReference type="RefSeq" id="WP_058498100.1">
    <property type="nucleotide sequence ID" value="NZ_CAAAHW010000017.1"/>
</dbReference>
<dbReference type="Pfam" id="PF02321">
    <property type="entry name" value="OEP"/>
    <property type="match status" value="2"/>
</dbReference>
<dbReference type="EMBL" id="LNYE01000010">
    <property type="protein sequence ID" value="KTD13610.1"/>
    <property type="molecule type" value="Genomic_DNA"/>
</dbReference>
<name>A0A378JH64_9GAMM</name>
<dbReference type="Proteomes" id="UP000054691">
    <property type="component" value="Unassembled WGS sequence"/>
</dbReference>
<sequence>MMKLKIILLYLCAILLGSCCKNCIVQEKVTYPKSTRSGIKYVNDTTFLSQLAWWKKLHDPQLDQLMYQALASNYQIKSSYATIEQAQAQLKAAQYAWIPTLDGTANGFAGRAWNSHITPQGHLVRDPFVSSLSNLRFKGYHTGFVPEYTFNVLNNINNIKSAKASLELQKALTQATKLGIISQMSGAYFMLLSQREQLAMEKALCRDLKKLRHLEQVRFQKGASDLELVTNLDQQLAYEETKIPQIESVIAQSENAIHLLLNGNPGPISTNRTLLSLNLDNLIPKQLPSSVLKNRPDIMIALNNVKIASSQIGVAYSVFFPTISLTGLVGNASIDLTHLLKLSTNLWIAQAAASMKIFNASSYQNIKSAKANFKATYYDYLETLHAAFADVDNALMAEQKNRLSYLQAYRGYLAAKEGYALALAQYKSGAKDYRNVVNAMINLDRSKLSVVQEKAQLLDSIIQVYNAVAGGYDAAKTMP</sequence>
<evidence type="ECO:0000313" key="6">
    <source>
        <dbReference type="Proteomes" id="UP000254476"/>
    </source>
</evidence>
<gene>
    <name evidence="4" type="primary">oprM_6</name>
    <name evidence="3" type="ORF">Lgra_0902</name>
    <name evidence="4" type="ORF">NCTC12388_02966</name>
</gene>
<dbReference type="GO" id="GO:0015562">
    <property type="term" value="F:efflux transmembrane transporter activity"/>
    <property type="evidence" value="ECO:0007669"/>
    <property type="project" value="InterPro"/>
</dbReference>
<dbReference type="SUPFAM" id="SSF56954">
    <property type="entry name" value="Outer membrane efflux proteins (OEP)"/>
    <property type="match status" value="1"/>
</dbReference>
<evidence type="ECO:0000313" key="5">
    <source>
        <dbReference type="Proteomes" id="UP000054691"/>
    </source>
</evidence>
<dbReference type="EMBL" id="UGOB01000001">
    <property type="protein sequence ID" value="STX46207.1"/>
    <property type="molecule type" value="Genomic_DNA"/>
</dbReference>
<dbReference type="Proteomes" id="UP000254476">
    <property type="component" value="Unassembled WGS sequence"/>
</dbReference>
<dbReference type="InterPro" id="IPR003423">
    <property type="entry name" value="OMP_efflux"/>
</dbReference>
<dbReference type="Gene3D" id="2.20.200.10">
    <property type="entry name" value="Outer membrane efflux proteins (OEP)"/>
    <property type="match status" value="1"/>
</dbReference>